<proteinExistence type="predicted"/>
<evidence type="ECO:0000256" key="1">
    <source>
        <dbReference type="SAM" id="MobiDB-lite"/>
    </source>
</evidence>
<comment type="caution">
    <text evidence="3">The sequence shown here is derived from an EMBL/GenBank/DDBJ whole genome shotgun (WGS) entry which is preliminary data.</text>
</comment>
<name>A0A699RV85_TANCI</name>
<feature type="region of interest" description="Disordered" evidence="1">
    <location>
        <begin position="74"/>
        <end position="95"/>
    </location>
</feature>
<feature type="non-terminal residue" evidence="3">
    <location>
        <position position="1"/>
    </location>
</feature>
<feature type="compositionally biased region" description="Polar residues" evidence="1">
    <location>
        <begin position="84"/>
        <end position="95"/>
    </location>
</feature>
<dbReference type="Pfam" id="PF25597">
    <property type="entry name" value="SH3_retrovirus"/>
    <property type="match status" value="1"/>
</dbReference>
<accession>A0A699RV85</accession>
<dbReference type="AlphaFoldDB" id="A0A699RV85"/>
<gene>
    <name evidence="3" type="ORF">Tci_858861</name>
</gene>
<evidence type="ECO:0000313" key="3">
    <source>
        <dbReference type="EMBL" id="GFC86891.1"/>
    </source>
</evidence>
<dbReference type="InterPro" id="IPR057670">
    <property type="entry name" value="SH3_retrovirus"/>
</dbReference>
<protein>
    <submittedName>
        <fullName evidence="3">Gag-Pol polyprotein</fullName>
    </submittedName>
</protein>
<feature type="domain" description="Retroviral polymerase SH3-like" evidence="2">
    <location>
        <begin position="2"/>
        <end position="40"/>
    </location>
</feature>
<dbReference type="EMBL" id="BKCJ011107583">
    <property type="protein sequence ID" value="GFC86891.1"/>
    <property type="molecule type" value="Genomic_DNA"/>
</dbReference>
<sequence>KEKGDECIFVGYSTQSRAYRVYNKRTRVIMKYIHVNFDELPQMASDHNSSDPAPTCQTMASVQISSDPAPECQAMPLEHGSLSPGRNCQENISHGDKTVTTSNELELLFSLMFDELFNGSSKVVSKSFAVSAADASNQRGTPSV</sequence>
<organism evidence="3">
    <name type="scientific">Tanacetum cinerariifolium</name>
    <name type="common">Dalmatian daisy</name>
    <name type="synonym">Chrysanthemum cinerariifolium</name>
    <dbReference type="NCBI Taxonomy" id="118510"/>
    <lineage>
        <taxon>Eukaryota</taxon>
        <taxon>Viridiplantae</taxon>
        <taxon>Streptophyta</taxon>
        <taxon>Embryophyta</taxon>
        <taxon>Tracheophyta</taxon>
        <taxon>Spermatophyta</taxon>
        <taxon>Magnoliopsida</taxon>
        <taxon>eudicotyledons</taxon>
        <taxon>Gunneridae</taxon>
        <taxon>Pentapetalae</taxon>
        <taxon>asterids</taxon>
        <taxon>campanulids</taxon>
        <taxon>Asterales</taxon>
        <taxon>Asteraceae</taxon>
        <taxon>Asteroideae</taxon>
        <taxon>Anthemideae</taxon>
        <taxon>Anthemidinae</taxon>
        <taxon>Tanacetum</taxon>
    </lineage>
</organism>
<reference evidence="3" key="1">
    <citation type="journal article" date="2019" name="Sci. Rep.">
        <title>Draft genome of Tanacetum cinerariifolium, the natural source of mosquito coil.</title>
        <authorList>
            <person name="Yamashiro T."/>
            <person name="Shiraishi A."/>
            <person name="Satake H."/>
            <person name="Nakayama K."/>
        </authorList>
    </citation>
    <scope>NUCLEOTIDE SEQUENCE</scope>
</reference>
<evidence type="ECO:0000259" key="2">
    <source>
        <dbReference type="Pfam" id="PF25597"/>
    </source>
</evidence>